<evidence type="ECO:0000313" key="2">
    <source>
        <dbReference type="Proteomes" id="UP000016930"/>
    </source>
</evidence>
<sequence>VQTTALVDSGAYAVFVNHRFVRRCKLKTNELAQEIHVYNADGSRNRSRSIRQYVWLDVTVGEHCSRQACLVT</sequence>
<proteinExistence type="predicted"/>
<dbReference type="STRING" id="914234.M2QXJ5"/>
<keyword evidence="2" id="KW-1185">Reference proteome</keyword>
<dbReference type="OrthoDB" id="2717878at2759"/>
<feature type="non-terminal residue" evidence="1">
    <location>
        <position position="72"/>
    </location>
</feature>
<dbReference type="InterPro" id="IPR021109">
    <property type="entry name" value="Peptidase_aspartic_dom_sf"/>
</dbReference>
<feature type="non-terminal residue" evidence="1">
    <location>
        <position position="1"/>
    </location>
</feature>
<organism evidence="1 2">
    <name type="scientific">Ceriporiopsis subvermispora (strain B)</name>
    <name type="common">White-rot fungus</name>
    <name type="synonym">Gelatoporia subvermispora</name>
    <dbReference type="NCBI Taxonomy" id="914234"/>
    <lineage>
        <taxon>Eukaryota</taxon>
        <taxon>Fungi</taxon>
        <taxon>Dikarya</taxon>
        <taxon>Basidiomycota</taxon>
        <taxon>Agaricomycotina</taxon>
        <taxon>Agaricomycetes</taxon>
        <taxon>Polyporales</taxon>
        <taxon>Gelatoporiaceae</taxon>
        <taxon>Gelatoporia</taxon>
    </lineage>
</organism>
<dbReference type="Pfam" id="PF13975">
    <property type="entry name" value="gag-asp_proteas"/>
    <property type="match status" value="1"/>
</dbReference>
<accession>M2QXJ5</accession>
<dbReference type="EMBL" id="KB445908">
    <property type="protein sequence ID" value="EMD30662.1"/>
    <property type="molecule type" value="Genomic_DNA"/>
</dbReference>
<dbReference type="AlphaFoldDB" id="M2QXJ5"/>
<protein>
    <recommendedName>
        <fullName evidence="3">Aspartic peptidase DDI1-type domain-containing protein</fullName>
    </recommendedName>
</protein>
<dbReference type="Gene3D" id="2.40.70.10">
    <property type="entry name" value="Acid Proteases"/>
    <property type="match status" value="1"/>
</dbReference>
<dbReference type="CDD" id="cd00303">
    <property type="entry name" value="retropepsin_like"/>
    <property type="match status" value="1"/>
</dbReference>
<dbReference type="HOGENOM" id="CLU_000384_32_5_1"/>
<dbReference type="Proteomes" id="UP000016930">
    <property type="component" value="Unassembled WGS sequence"/>
</dbReference>
<evidence type="ECO:0000313" key="1">
    <source>
        <dbReference type="EMBL" id="EMD30662.1"/>
    </source>
</evidence>
<gene>
    <name evidence="1" type="ORF">CERSUDRAFT_27956</name>
</gene>
<name>M2QXJ5_CERS8</name>
<evidence type="ECO:0008006" key="3">
    <source>
        <dbReference type="Google" id="ProtNLM"/>
    </source>
</evidence>
<reference evidence="1 2" key="1">
    <citation type="journal article" date="2012" name="Proc. Natl. Acad. Sci. U.S.A.">
        <title>Comparative genomics of Ceriporiopsis subvermispora and Phanerochaete chrysosporium provide insight into selective ligninolysis.</title>
        <authorList>
            <person name="Fernandez-Fueyo E."/>
            <person name="Ruiz-Duenas F.J."/>
            <person name="Ferreira P."/>
            <person name="Floudas D."/>
            <person name="Hibbett D.S."/>
            <person name="Canessa P."/>
            <person name="Larrondo L.F."/>
            <person name="James T.Y."/>
            <person name="Seelenfreund D."/>
            <person name="Lobos S."/>
            <person name="Polanco R."/>
            <person name="Tello M."/>
            <person name="Honda Y."/>
            <person name="Watanabe T."/>
            <person name="Watanabe T."/>
            <person name="Ryu J.S."/>
            <person name="Kubicek C.P."/>
            <person name="Schmoll M."/>
            <person name="Gaskell J."/>
            <person name="Hammel K.E."/>
            <person name="St John F.J."/>
            <person name="Vanden Wymelenberg A."/>
            <person name="Sabat G."/>
            <person name="Splinter BonDurant S."/>
            <person name="Syed K."/>
            <person name="Yadav J.S."/>
            <person name="Doddapaneni H."/>
            <person name="Subramanian V."/>
            <person name="Lavin J.L."/>
            <person name="Oguiza J.A."/>
            <person name="Perez G."/>
            <person name="Pisabarro A.G."/>
            <person name="Ramirez L."/>
            <person name="Santoyo F."/>
            <person name="Master E."/>
            <person name="Coutinho P.M."/>
            <person name="Henrissat B."/>
            <person name="Lombard V."/>
            <person name="Magnuson J.K."/>
            <person name="Kuees U."/>
            <person name="Hori C."/>
            <person name="Igarashi K."/>
            <person name="Samejima M."/>
            <person name="Held B.W."/>
            <person name="Barry K.W."/>
            <person name="LaButti K.M."/>
            <person name="Lapidus A."/>
            <person name="Lindquist E.A."/>
            <person name="Lucas S.M."/>
            <person name="Riley R."/>
            <person name="Salamov A.A."/>
            <person name="Hoffmeister D."/>
            <person name="Schwenk D."/>
            <person name="Hadar Y."/>
            <person name="Yarden O."/>
            <person name="de Vries R.P."/>
            <person name="Wiebenga A."/>
            <person name="Stenlid J."/>
            <person name="Eastwood D."/>
            <person name="Grigoriev I.V."/>
            <person name="Berka R.M."/>
            <person name="Blanchette R.A."/>
            <person name="Kersten P."/>
            <person name="Martinez A.T."/>
            <person name="Vicuna R."/>
            <person name="Cullen D."/>
        </authorList>
    </citation>
    <scope>NUCLEOTIDE SEQUENCE [LARGE SCALE GENOMIC DNA]</scope>
    <source>
        <strain evidence="1 2">B</strain>
    </source>
</reference>